<dbReference type="Proteomes" id="UP001177023">
    <property type="component" value="Unassembled WGS sequence"/>
</dbReference>
<protein>
    <submittedName>
        <fullName evidence="1">Uncharacterized protein</fullName>
    </submittedName>
</protein>
<organism evidence="1 2">
    <name type="scientific">Mesorhabditis spiculigera</name>
    <dbReference type="NCBI Taxonomy" id="96644"/>
    <lineage>
        <taxon>Eukaryota</taxon>
        <taxon>Metazoa</taxon>
        <taxon>Ecdysozoa</taxon>
        <taxon>Nematoda</taxon>
        <taxon>Chromadorea</taxon>
        <taxon>Rhabditida</taxon>
        <taxon>Rhabditina</taxon>
        <taxon>Rhabditomorpha</taxon>
        <taxon>Rhabditoidea</taxon>
        <taxon>Rhabditidae</taxon>
        <taxon>Mesorhabditinae</taxon>
        <taxon>Mesorhabditis</taxon>
    </lineage>
</organism>
<name>A0AA36CLR5_9BILA</name>
<keyword evidence="2" id="KW-1185">Reference proteome</keyword>
<evidence type="ECO:0000313" key="1">
    <source>
        <dbReference type="EMBL" id="CAJ0570647.1"/>
    </source>
</evidence>
<gene>
    <name evidence="1" type="ORF">MSPICULIGERA_LOCUS9084</name>
</gene>
<proteinExistence type="predicted"/>
<feature type="non-terminal residue" evidence="1">
    <location>
        <position position="1"/>
    </location>
</feature>
<dbReference type="EMBL" id="CATQJA010002428">
    <property type="protein sequence ID" value="CAJ0570647.1"/>
    <property type="molecule type" value="Genomic_DNA"/>
</dbReference>
<accession>A0AA36CLR5</accession>
<sequence>MAALPLFALGQRARSSEKWGQALKTIRKLINDCIFLHPPEDERCRVVLLFAEVDGQAHADHRERLLLQKMLQQLGQGLKDRPEESKNCHIFRIDGGRCRMTKQCGIYLFLVQNGGFNAKHTLAAHRQLIANLYAGGDGEPMCIPKGVPRIKWDGQHFS</sequence>
<reference evidence="1" key="1">
    <citation type="submission" date="2023-06" db="EMBL/GenBank/DDBJ databases">
        <authorList>
            <person name="Delattre M."/>
        </authorList>
    </citation>
    <scope>NUCLEOTIDE SEQUENCE</scope>
    <source>
        <strain evidence="1">AF72</strain>
    </source>
</reference>
<evidence type="ECO:0000313" key="2">
    <source>
        <dbReference type="Proteomes" id="UP001177023"/>
    </source>
</evidence>
<comment type="caution">
    <text evidence="1">The sequence shown here is derived from an EMBL/GenBank/DDBJ whole genome shotgun (WGS) entry which is preliminary data.</text>
</comment>
<dbReference type="AlphaFoldDB" id="A0AA36CLR5"/>